<dbReference type="EMBL" id="FQWD01000006">
    <property type="protein sequence ID" value="SHH07555.1"/>
    <property type="molecule type" value="Genomic_DNA"/>
</dbReference>
<evidence type="ECO:0000313" key="1">
    <source>
        <dbReference type="EMBL" id="SHH07555.1"/>
    </source>
</evidence>
<keyword evidence="2" id="KW-1185">Reference proteome</keyword>
<dbReference type="PANTHER" id="PTHR10285">
    <property type="entry name" value="URIDINE KINASE"/>
    <property type="match status" value="1"/>
</dbReference>
<gene>
    <name evidence="1" type="ORF">SAMN05216361_3688</name>
</gene>
<protein>
    <submittedName>
        <fullName evidence="1">D-glycerate 3-kinase</fullName>
    </submittedName>
</protein>
<keyword evidence="1" id="KW-0808">Transferase</keyword>
<proteinExistence type="predicted"/>
<dbReference type="InterPro" id="IPR027417">
    <property type="entry name" value="P-loop_NTPase"/>
</dbReference>
<accession>A0A1M5Q0A6</accession>
<dbReference type="OrthoDB" id="455474at2"/>
<dbReference type="RefSeq" id="WP_073324638.1">
    <property type="nucleotide sequence ID" value="NZ_FQWD01000006.1"/>
</dbReference>
<dbReference type="SUPFAM" id="SSF52540">
    <property type="entry name" value="P-loop containing nucleoside triphosphate hydrolases"/>
    <property type="match status" value="1"/>
</dbReference>
<dbReference type="Proteomes" id="UP000184520">
    <property type="component" value="Unassembled WGS sequence"/>
</dbReference>
<name>A0A1M5Q0A6_9ALTE</name>
<dbReference type="AlphaFoldDB" id="A0A1M5Q0A6"/>
<reference evidence="2" key="1">
    <citation type="submission" date="2016-11" db="EMBL/GenBank/DDBJ databases">
        <authorList>
            <person name="Varghese N."/>
            <person name="Submissions S."/>
        </authorList>
    </citation>
    <scope>NUCLEOTIDE SEQUENCE [LARGE SCALE GENOMIC DNA]</scope>
    <source>
        <strain evidence="2">CGMCC 1.8995</strain>
    </source>
</reference>
<dbReference type="Gene3D" id="3.40.50.300">
    <property type="entry name" value="P-loop containing nucleotide triphosphate hydrolases"/>
    <property type="match status" value="1"/>
</dbReference>
<organism evidence="1 2">
    <name type="scientific">Marisediminitalea aggregata</name>
    <dbReference type="NCBI Taxonomy" id="634436"/>
    <lineage>
        <taxon>Bacteria</taxon>
        <taxon>Pseudomonadati</taxon>
        <taxon>Pseudomonadota</taxon>
        <taxon>Gammaproteobacteria</taxon>
        <taxon>Alteromonadales</taxon>
        <taxon>Alteromonadaceae</taxon>
        <taxon>Marisediminitalea</taxon>
    </lineage>
</organism>
<dbReference type="GO" id="GO:0016301">
    <property type="term" value="F:kinase activity"/>
    <property type="evidence" value="ECO:0007669"/>
    <property type="project" value="UniProtKB-KW"/>
</dbReference>
<dbReference type="STRING" id="634436.SAMN05216361_3688"/>
<sequence length="295" mass="33771">MDISLFLEEHQLPESYKDIAQKWFIPLAEDLAEHQIGAKSPYFVGINGCQGSGKSTLCDFLVYYLSQHKNLKVVSLSMDDFYLDQSSRNALAVKVHPLLATRGVPGTHDTRLALKTYEQLGLYGTASIPRFNKAIDNPFPVTEWPVVNTPVDIVLMEGWCWGVMPQAEAALSVPVNTLEKEEDSLGIWRRFVNRQLANHYVPLYARMQSWVMLKAPSFDQVYQWRTEQEHKLAARVGSDHPGIMSDQQIARFIQHYQRLTEHGLATLPAKCDYVFHLDAQRQIQQVEQKREKVVE</sequence>
<evidence type="ECO:0000313" key="2">
    <source>
        <dbReference type="Proteomes" id="UP000184520"/>
    </source>
</evidence>
<keyword evidence="1" id="KW-0418">Kinase</keyword>